<evidence type="ECO:0000313" key="4">
    <source>
        <dbReference type="Proteomes" id="UP000187209"/>
    </source>
</evidence>
<feature type="domain" description="Myb-like" evidence="1">
    <location>
        <begin position="11"/>
        <end position="59"/>
    </location>
</feature>
<dbReference type="Gene3D" id="1.10.10.60">
    <property type="entry name" value="Homeodomain-like"/>
    <property type="match status" value="2"/>
</dbReference>
<dbReference type="SUPFAM" id="SSF46689">
    <property type="entry name" value="Homeodomain-like"/>
    <property type="match status" value="1"/>
</dbReference>
<keyword evidence="4" id="KW-1185">Reference proteome</keyword>
<dbReference type="CDD" id="cd00167">
    <property type="entry name" value="SANT"/>
    <property type="match status" value="2"/>
</dbReference>
<comment type="caution">
    <text evidence="3">The sequence shown here is derived from an EMBL/GenBank/DDBJ whole genome shotgun (WGS) entry which is preliminary data.</text>
</comment>
<dbReference type="PANTHER" id="PTHR45614">
    <property type="entry name" value="MYB PROTEIN-RELATED"/>
    <property type="match status" value="1"/>
</dbReference>
<evidence type="ECO:0008006" key="5">
    <source>
        <dbReference type="Google" id="ProtNLM"/>
    </source>
</evidence>
<dbReference type="GO" id="GO:0000978">
    <property type="term" value="F:RNA polymerase II cis-regulatory region sequence-specific DNA binding"/>
    <property type="evidence" value="ECO:0007669"/>
    <property type="project" value="TreeGrafter"/>
</dbReference>
<organism evidence="3 4">
    <name type="scientific">Stentor coeruleus</name>
    <dbReference type="NCBI Taxonomy" id="5963"/>
    <lineage>
        <taxon>Eukaryota</taxon>
        <taxon>Sar</taxon>
        <taxon>Alveolata</taxon>
        <taxon>Ciliophora</taxon>
        <taxon>Postciliodesmatophora</taxon>
        <taxon>Heterotrichea</taxon>
        <taxon>Heterotrichida</taxon>
        <taxon>Stentoridae</taxon>
        <taxon>Stentor</taxon>
    </lineage>
</organism>
<feature type="domain" description="HTH myb-type" evidence="2">
    <location>
        <begin position="11"/>
        <end position="63"/>
    </location>
</feature>
<evidence type="ECO:0000313" key="3">
    <source>
        <dbReference type="EMBL" id="OMJ80677.1"/>
    </source>
</evidence>
<evidence type="ECO:0000259" key="1">
    <source>
        <dbReference type="PROSITE" id="PS50090"/>
    </source>
</evidence>
<dbReference type="InterPro" id="IPR001005">
    <property type="entry name" value="SANT/Myb"/>
</dbReference>
<dbReference type="OrthoDB" id="2143914at2759"/>
<dbReference type="Pfam" id="PF00249">
    <property type="entry name" value="Myb_DNA-binding"/>
    <property type="match status" value="1"/>
</dbReference>
<dbReference type="InterPro" id="IPR017930">
    <property type="entry name" value="Myb_dom"/>
</dbReference>
<gene>
    <name evidence="3" type="ORF">SteCoe_19012</name>
</gene>
<name>A0A1R2BVJ3_9CILI</name>
<feature type="domain" description="Myb-like" evidence="1">
    <location>
        <begin position="68"/>
        <end position="110"/>
    </location>
</feature>
<dbReference type="GO" id="GO:0005634">
    <property type="term" value="C:nucleus"/>
    <property type="evidence" value="ECO:0007669"/>
    <property type="project" value="TreeGrafter"/>
</dbReference>
<dbReference type="EMBL" id="MPUH01000413">
    <property type="protein sequence ID" value="OMJ80677.1"/>
    <property type="molecule type" value="Genomic_DNA"/>
</dbReference>
<dbReference type="Proteomes" id="UP000187209">
    <property type="component" value="Unassembled WGS sequence"/>
</dbReference>
<proteinExistence type="predicted"/>
<reference evidence="3 4" key="1">
    <citation type="submission" date="2016-11" db="EMBL/GenBank/DDBJ databases">
        <title>The macronuclear genome of Stentor coeruleus: a giant cell with tiny introns.</title>
        <authorList>
            <person name="Slabodnick M."/>
            <person name="Ruby J.G."/>
            <person name="Reiff S.B."/>
            <person name="Swart E.C."/>
            <person name="Gosai S."/>
            <person name="Prabakaran S."/>
            <person name="Witkowska E."/>
            <person name="Larue G.E."/>
            <person name="Fisher S."/>
            <person name="Freeman R.M."/>
            <person name="Gunawardena J."/>
            <person name="Chu W."/>
            <person name="Stover N.A."/>
            <person name="Gregory B.D."/>
            <person name="Nowacki M."/>
            <person name="Derisi J."/>
            <person name="Roy S.W."/>
            <person name="Marshall W.F."/>
            <person name="Sood P."/>
        </authorList>
    </citation>
    <scope>NUCLEOTIDE SEQUENCE [LARGE SCALE GENOMIC DNA]</scope>
    <source>
        <strain evidence="3">WM001</strain>
    </source>
</reference>
<accession>A0A1R2BVJ3</accession>
<protein>
    <recommendedName>
        <fullName evidence="5">Myb-like DNA-binding domain containing protein</fullName>
    </recommendedName>
</protein>
<dbReference type="AlphaFoldDB" id="A0A1R2BVJ3"/>
<dbReference type="PROSITE" id="PS50090">
    <property type="entry name" value="MYB_LIKE"/>
    <property type="match status" value="2"/>
</dbReference>
<dbReference type="InterPro" id="IPR050560">
    <property type="entry name" value="MYB_TF"/>
</dbReference>
<dbReference type="SMART" id="SM00717">
    <property type="entry name" value="SANT"/>
    <property type="match status" value="2"/>
</dbReference>
<dbReference type="Pfam" id="PF13921">
    <property type="entry name" value="Myb_DNA-bind_6"/>
    <property type="match status" value="1"/>
</dbReference>
<dbReference type="PROSITE" id="PS51294">
    <property type="entry name" value="HTH_MYB"/>
    <property type="match status" value="2"/>
</dbReference>
<evidence type="ECO:0000259" key="2">
    <source>
        <dbReference type="PROSITE" id="PS51294"/>
    </source>
</evidence>
<dbReference type="InterPro" id="IPR009057">
    <property type="entry name" value="Homeodomain-like_sf"/>
</dbReference>
<feature type="domain" description="HTH myb-type" evidence="2">
    <location>
        <begin position="67"/>
        <end position="114"/>
    </location>
</feature>
<sequence length="221" mass="26436">MQRELKYIKVWKAKEDAVLKRLTSKYKAKNWKKIARELTKEIKKERSGKQCRERYINHLATKKLSPTWTEKEIKLLFQYHSVYGNRWSIISKFIPCKSKNSIKNFYHSTLRRNLRRFNFGKSLEHQIRGPIFKLAKIPEIYEILTKSKSCLRSSFSDAYLSVKTLKLIHEINFQYPLNEEKEIELNSVSNEDHSIELQILELDEIPILTDWQSDESCIMDY</sequence>
<dbReference type="GO" id="GO:0000981">
    <property type="term" value="F:DNA-binding transcription factor activity, RNA polymerase II-specific"/>
    <property type="evidence" value="ECO:0007669"/>
    <property type="project" value="TreeGrafter"/>
</dbReference>